<feature type="domain" description="N-acetyltransferase" evidence="1">
    <location>
        <begin position="73"/>
        <end position="160"/>
    </location>
</feature>
<dbReference type="Pfam" id="PF00583">
    <property type="entry name" value="Acetyltransf_1"/>
    <property type="match status" value="1"/>
</dbReference>
<dbReference type="RefSeq" id="WP_136962438.1">
    <property type="nucleotide sequence ID" value="NZ_CP039690.1"/>
</dbReference>
<evidence type="ECO:0000313" key="3">
    <source>
        <dbReference type="Proteomes" id="UP000298781"/>
    </source>
</evidence>
<accession>A0A4D7B937</accession>
<reference evidence="2 3" key="1">
    <citation type="submission" date="2019-04" db="EMBL/GenBank/DDBJ databases">
        <title>Phreatobacter aquaticus sp. nov.</title>
        <authorList>
            <person name="Choi A."/>
        </authorList>
    </citation>
    <scope>NUCLEOTIDE SEQUENCE [LARGE SCALE GENOMIC DNA]</scope>
    <source>
        <strain evidence="2 3">KCTC 52518</strain>
    </source>
</reference>
<name>A0A4D7B937_9HYPH</name>
<protein>
    <submittedName>
        <fullName evidence="2">GNAT family N-acetyltransferase</fullName>
    </submittedName>
</protein>
<proteinExistence type="predicted"/>
<gene>
    <name evidence="2" type="ORF">E8M01_23790</name>
</gene>
<dbReference type="InterPro" id="IPR000182">
    <property type="entry name" value="GNAT_dom"/>
</dbReference>
<organism evidence="2 3">
    <name type="scientific">Phreatobacter stygius</name>
    <dbReference type="NCBI Taxonomy" id="1940610"/>
    <lineage>
        <taxon>Bacteria</taxon>
        <taxon>Pseudomonadati</taxon>
        <taxon>Pseudomonadota</taxon>
        <taxon>Alphaproteobacteria</taxon>
        <taxon>Hyphomicrobiales</taxon>
        <taxon>Phreatobacteraceae</taxon>
        <taxon>Phreatobacter</taxon>
    </lineage>
</organism>
<sequence>MATALFETPASAIDVLRLPAARITVRAIEPADAALLQGHVRGLTRASRQNRFLGGINELTAAELDRITHHGAGNIFGLFAETDVRGETLVVGEAIYAVEAATGISEFALSVADAWHGRGVGQALITSVECRAARAGSLILAGETLRSNDAMLALAAKSGFVTRRHPDEARLWRLEKVIGAFQGMTPCSRLDSMRWSMAA</sequence>
<evidence type="ECO:0000259" key="1">
    <source>
        <dbReference type="Pfam" id="PF00583"/>
    </source>
</evidence>
<dbReference type="Gene3D" id="3.40.630.30">
    <property type="match status" value="1"/>
</dbReference>
<dbReference type="SUPFAM" id="SSF55729">
    <property type="entry name" value="Acyl-CoA N-acyltransferases (Nat)"/>
    <property type="match status" value="1"/>
</dbReference>
<dbReference type="AlphaFoldDB" id="A0A4D7B937"/>
<keyword evidence="3" id="KW-1185">Reference proteome</keyword>
<dbReference type="InterPro" id="IPR016181">
    <property type="entry name" value="Acyl_CoA_acyltransferase"/>
</dbReference>
<dbReference type="EMBL" id="CP039690">
    <property type="protein sequence ID" value="QCI67000.1"/>
    <property type="molecule type" value="Genomic_DNA"/>
</dbReference>
<dbReference type="OrthoDB" id="7617982at2"/>
<evidence type="ECO:0000313" key="2">
    <source>
        <dbReference type="EMBL" id="QCI67000.1"/>
    </source>
</evidence>
<keyword evidence="2" id="KW-0808">Transferase</keyword>
<dbReference type="Proteomes" id="UP000298781">
    <property type="component" value="Chromosome"/>
</dbReference>
<dbReference type="GO" id="GO:0016747">
    <property type="term" value="F:acyltransferase activity, transferring groups other than amino-acyl groups"/>
    <property type="evidence" value="ECO:0007669"/>
    <property type="project" value="InterPro"/>
</dbReference>
<dbReference type="KEGG" id="pstg:E8M01_23790"/>